<gene>
    <name evidence="2" type="primary">RvY_10604-1</name>
    <name evidence="2" type="synonym">RvY_10604.1</name>
    <name evidence="2" type="ORF">RvY_10604</name>
</gene>
<proteinExistence type="predicted"/>
<dbReference type="EMBL" id="BDGG01000005">
    <property type="protein sequence ID" value="GAU99636.1"/>
    <property type="molecule type" value="Genomic_DNA"/>
</dbReference>
<sequence>MKTSEMDEVHELHGRQRREVHDNNERTSNLPSESDGMTSITRLTIQRPGGFPHCTTGYVRFHSSYFASLNAFS</sequence>
<name>A0A1D1VDC0_RAMVA</name>
<feature type="region of interest" description="Disordered" evidence="1">
    <location>
        <begin position="1"/>
        <end position="38"/>
    </location>
</feature>
<comment type="caution">
    <text evidence="2">The sequence shown here is derived from an EMBL/GenBank/DDBJ whole genome shotgun (WGS) entry which is preliminary data.</text>
</comment>
<feature type="compositionally biased region" description="Polar residues" evidence="1">
    <location>
        <begin position="26"/>
        <end position="38"/>
    </location>
</feature>
<organism evidence="2 3">
    <name type="scientific">Ramazzottius varieornatus</name>
    <name type="common">Water bear</name>
    <name type="synonym">Tardigrade</name>
    <dbReference type="NCBI Taxonomy" id="947166"/>
    <lineage>
        <taxon>Eukaryota</taxon>
        <taxon>Metazoa</taxon>
        <taxon>Ecdysozoa</taxon>
        <taxon>Tardigrada</taxon>
        <taxon>Eutardigrada</taxon>
        <taxon>Parachela</taxon>
        <taxon>Hypsibioidea</taxon>
        <taxon>Ramazzottiidae</taxon>
        <taxon>Ramazzottius</taxon>
    </lineage>
</organism>
<evidence type="ECO:0000313" key="3">
    <source>
        <dbReference type="Proteomes" id="UP000186922"/>
    </source>
</evidence>
<evidence type="ECO:0000256" key="1">
    <source>
        <dbReference type="SAM" id="MobiDB-lite"/>
    </source>
</evidence>
<accession>A0A1D1VDC0</accession>
<protein>
    <submittedName>
        <fullName evidence="2">Uncharacterized protein</fullName>
    </submittedName>
</protein>
<evidence type="ECO:0000313" key="2">
    <source>
        <dbReference type="EMBL" id="GAU99636.1"/>
    </source>
</evidence>
<keyword evidence="3" id="KW-1185">Reference proteome</keyword>
<dbReference type="AlphaFoldDB" id="A0A1D1VDC0"/>
<reference evidence="2 3" key="1">
    <citation type="journal article" date="2016" name="Nat. Commun.">
        <title>Extremotolerant tardigrade genome and improved radiotolerance of human cultured cells by tardigrade-unique protein.</title>
        <authorList>
            <person name="Hashimoto T."/>
            <person name="Horikawa D.D."/>
            <person name="Saito Y."/>
            <person name="Kuwahara H."/>
            <person name="Kozuka-Hata H."/>
            <person name="Shin-I T."/>
            <person name="Minakuchi Y."/>
            <person name="Ohishi K."/>
            <person name="Motoyama A."/>
            <person name="Aizu T."/>
            <person name="Enomoto A."/>
            <person name="Kondo K."/>
            <person name="Tanaka S."/>
            <person name="Hara Y."/>
            <person name="Koshikawa S."/>
            <person name="Sagara H."/>
            <person name="Miura T."/>
            <person name="Yokobori S."/>
            <person name="Miyagawa K."/>
            <person name="Suzuki Y."/>
            <person name="Kubo T."/>
            <person name="Oyama M."/>
            <person name="Kohara Y."/>
            <person name="Fujiyama A."/>
            <person name="Arakawa K."/>
            <person name="Katayama T."/>
            <person name="Toyoda A."/>
            <person name="Kunieda T."/>
        </authorList>
    </citation>
    <scope>NUCLEOTIDE SEQUENCE [LARGE SCALE GENOMIC DNA]</scope>
    <source>
        <strain evidence="2 3">YOKOZUNA-1</strain>
    </source>
</reference>
<dbReference type="Proteomes" id="UP000186922">
    <property type="component" value="Unassembled WGS sequence"/>
</dbReference>
<feature type="compositionally biased region" description="Basic and acidic residues" evidence="1">
    <location>
        <begin position="1"/>
        <end position="25"/>
    </location>
</feature>